<accession>A0A8T2Y3D3</accession>
<keyword evidence="2" id="KW-1185">Reference proteome</keyword>
<proteinExistence type="predicted"/>
<dbReference type="AlphaFoldDB" id="A0A8T2Y3D3"/>
<dbReference type="EMBL" id="JACEGQ020000009">
    <property type="protein sequence ID" value="KAH8499572.1"/>
    <property type="molecule type" value="Genomic_DNA"/>
</dbReference>
<organism evidence="1 2">
    <name type="scientific">Populus deltoides</name>
    <name type="common">Eastern poplar</name>
    <name type="synonym">Eastern cottonwood</name>
    <dbReference type="NCBI Taxonomy" id="3696"/>
    <lineage>
        <taxon>Eukaryota</taxon>
        <taxon>Viridiplantae</taxon>
        <taxon>Streptophyta</taxon>
        <taxon>Embryophyta</taxon>
        <taxon>Tracheophyta</taxon>
        <taxon>Spermatophyta</taxon>
        <taxon>Magnoliopsida</taxon>
        <taxon>eudicotyledons</taxon>
        <taxon>Gunneridae</taxon>
        <taxon>Pentapetalae</taxon>
        <taxon>rosids</taxon>
        <taxon>fabids</taxon>
        <taxon>Malpighiales</taxon>
        <taxon>Salicaceae</taxon>
        <taxon>Saliceae</taxon>
        <taxon>Populus</taxon>
    </lineage>
</organism>
<dbReference type="Proteomes" id="UP000807159">
    <property type="component" value="Chromosome 9"/>
</dbReference>
<name>A0A8T2Y3D3_POPDE</name>
<evidence type="ECO:0000313" key="1">
    <source>
        <dbReference type="EMBL" id="KAH8499572.1"/>
    </source>
</evidence>
<reference evidence="1" key="1">
    <citation type="journal article" date="2021" name="J. Hered.">
        <title>Genome Assembly of Salicaceae Populus deltoides (Eastern Cottonwood) I-69 Based on Nanopore Sequencing and Hi-C Technologies.</title>
        <authorList>
            <person name="Bai S."/>
            <person name="Wu H."/>
            <person name="Zhang J."/>
            <person name="Pan Z."/>
            <person name="Zhao W."/>
            <person name="Li Z."/>
            <person name="Tong C."/>
        </authorList>
    </citation>
    <scope>NUCLEOTIDE SEQUENCE</scope>
    <source>
        <tissue evidence="1">Leaf</tissue>
    </source>
</reference>
<gene>
    <name evidence="1" type="ORF">H0E87_018161</name>
</gene>
<protein>
    <submittedName>
        <fullName evidence="1">Uncharacterized protein</fullName>
    </submittedName>
</protein>
<evidence type="ECO:0000313" key="2">
    <source>
        <dbReference type="Proteomes" id="UP000807159"/>
    </source>
</evidence>
<comment type="caution">
    <text evidence="1">The sequence shown here is derived from an EMBL/GenBank/DDBJ whole genome shotgun (WGS) entry which is preliminary data.</text>
</comment>
<sequence>MKESFRCCFNRGLNNILLSMSGEEDAAFSARRKIFRHCYCVDEDSIADGGKGRLLLILAGMMKIPLSPLHGSDNALFPALEGLEGNLTNATSAEKLILQLSMAGEEGAAFSAGVVVAGAERKPTALAAIINPFPFPEGLVLFLLQRVRVVMFKLCLWRKRVAARVVWSQARKEESEDKVSSPMFCSCKQQTGEERKVLRPMRGLFYGWF</sequence>